<reference evidence="4" key="5">
    <citation type="journal article" date="2018" name="Nat. Plants">
        <title>Whole-genome landscape of Medicago truncatula symbiotic genes.</title>
        <authorList>
            <person name="Pecrix Y."/>
            <person name="Gamas P."/>
            <person name="Carrere S."/>
        </authorList>
    </citation>
    <scope>NUCLEOTIDE SEQUENCE</scope>
    <source>
        <tissue evidence="4">Leaves</tissue>
    </source>
</reference>
<dbReference type="HOGENOM" id="CLU_097404_1_0_1"/>
<name>I3S8W9_MEDTR</name>
<protein>
    <submittedName>
        <fullName evidence="2 5">Uncharacterized protein</fullName>
    </submittedName>
</protein>
<evidence type="ECO:0000313" key="5">
    <source>
        <dbReference type="EnsemblPlants" id="KEH23952"/>
    </source>
</evidence>
<sequence>MSTKTMHPPPRRVPRASTCSTNNNNNSKHKEMDHDGDSKPKICNDNNNKGSNLSLNNTLFAGYLAHEFLTKGTLLGQQMSSMSSSREEPLQQKYNRYVEVAYLLKSDGTHFPDIVNPTQLGLELRLP</sequence>
<evidence type="ECO:0000313" key="3">
    <source>
        <dbReference type="EMBL" id="KEH23952.1"/>
    </source>
</evidence>
<dbReference type="EMBL" id="PSQE01000007">
    <property type="protein sequence ID" value="RHN48234.1"/>
    <property type="molecule type" value="Genomic_DNA"/>
</dbReference>
<dbReference type="Proteomes" id="UP000265566">
    <property type="component" value="Chromosome 7"/>
</dbReference>
<dbReference type="STRING" id="3880.I3S8W9"/>
<dbReference type="AlphaFoldDB" id="I3S8W9"/>
<organism evidence="2">
    <name type="scientific">Medicago truncatula</name>
    <name type="common">Barrel medic</name>
    <name type="synonym">Medicago tribuloides</name>
    <dbReference type="NCBI Taxonomy" id="3880"/>
    <lineage>
        <taxon>Eukaryota</taxon>
        <taxon>Viridiplantae</taxon>
        <taxon>Streptophyta</taxon>
        <taxon>Embryophyta</taxon>
        <taxon>Tracheophyta</taxon>
        <taxon>Spermatophyta</taxon>
        <taxon>Magnoliopsida</taxon>
        <taxon>eudicotyledons</taxon>
        <taxon>Gunneridae</taxon>
        <taxon>Pentapetalae</taxon>
        <taxon>rosids</taxon>
        <taxon>fabids</taxon>
        <taxon>Fabales</taxon>
        <taxon>Fabaceae</taxon>
        <taxon>Papilionoideae</taxon>
        <taxon>50 kb inversion clade</taxon>
        <taxon>NPAAA clade</taxon>
        <taxon>Hologalegina</taxon>
        <taxon>IRL clade</taxon>
        <taxon>Trifolieae</taxon>
        <taxon>Medicago</taxon>
    </lineage>
</organism>
<dbReference type="Gramene" id="rna42926">
    <property type="protein sequence ID" value="RHN48234.1"/>
    <property type="gene ID" value="gene42926"/>
</dbReference>
<keyword evidence="6" id="KW-1185">Reference proteome</keyword>
<evidence type="ECO:0000256" key="1">
    <source>
        <dbReference type="SAM" id="MobiDB-lite"/>
    </source>
</evidence>
<evidence type="ECO:0000313" key="4">
    <source>
        <dbReference type="EMBL" id="RHN48234.1"/>
    </source>
</evidence>
<dbReference type="EMBL" id="CM001223">
    <property type="protein sequence ID" value="KEH23952.1"/>
    <property type="molecule type" value="Genomic_DNA"/>
</dbReference>
<dbReference type="PANTHER" id="PTHR34657">
    <property type="entry name" value="EMBRYO SAC DEVELOPMENT ARREST 6"/>
    <property type="match status" value="1"/>
</dbReference>
<feature type="compositionally biased region" description="Basic and acidic residues" evidence="1">
    <location>
        <begin position="28"/>
        <end position="42"/>
    </location>
</feature>
<evidence type="ECO:0000313" key="2">
    <source>
        <dbReference type="EMBL" id="AFK36711.1"/>
    </source>
</evidence>
<dbReference type="EMBL" id="BT136916">
    <property type="protein sequence ID" value="AFK36711.1"/>
    <property type="molecule type" value="mRNA"/>
</dbReference>
<evidence type="ECO:0000313" key="6">
    <source>
        <dbReference type="Proteomes" id="UP000002051"/>
    </source>
</evidence>
<dbReference type="Proteomes" id="UP000002051">
    <property type="component" value="Unassembled WGS sequence"/>
</dbReference>
<accession>I3S8W9</accession>
<reference evidence="3 6" key="1">
    <citation type="journal article" date="2011" name="Nature">
        <title>The Medicago genome provides insight into the evolution of rhizobial symbioses.</title>
        <authorList>
            <person name="Young N.D."/>
            <person name="Debelle F."/>
            <person name="Oldroyd G.E."/>
            <person name="Geurts R."/>
            <person name="Cannon S.B."/>
            <person name="Udvardi M.K."/>
            <person name="Benedito V.A."/>
            <person name="Mayer K.F."/>
            <person name="Gouzy J."/>
            <person name="Schoof H."/>
            <person name="Van de Peer Y."/>
            <person name="Proost S."/>
            <person name="Cook D.R."/>
            <person name="Meyers B.C."/>
            <person name="Spannagl M."/>
            <person name="Cheung F."/>
            <person name="De Mita S."/>
            <person name="Krishnakumar V."/>
            <person name="Gundlach H."/>
            <person name="Zhou S."/>
            <person name="Mudge J."/>
            <person name="Bharti A.K."/>
            <person name="Murray J.D."/>
            <person name="Naoumkina M.A."/>
            <person name="Rosen B."/>
            <person name="Silverstein K.A."/>
            <person name="Tang H."/>
            <person name="Rombauts S."/>
            <person name="Zhao P.X."/>
            <person name="Zhou P."/>
            <person name="Barbe V."/>
            <person name="Bardou P."/>
            <person name="Bechner M."/>
            <person name="Bellec A."/>
            <person name="Berger A."/>
            <person name="Berges H."/>
            <person name="Bidwell S."/>
            <person name="Bisseling T."/>
            <person name="Choisne N."/>
            <person name="Couloux A."/>
            <person name="Denny R."/>
            <person name="Deshpande S."/>
            <person name="Dai X."/>
            <person name="Doyle J.J."/>
            <person name="Dudez A.M."/>
            <person name="Farmer A.D."/>
            <person name="Fouteau S."/>
            <person name="Franken C."/>
            <person name="Gibelin C."/>
            <person name="Gish J."/>
            <person name="Goldstein S."/>
            <person name="Gonzalez A.J."/>
            <person name="Green P.J."/>
            <person name="Hallab A."/>
            <person name="Hartog M."/>
            <person name="Hua A."/>
            <person name="Humphray S.J."/>
            <person name="Jeong D.H."/>
            <person name="Jing Y."/>
            <person name="Jocker A."/>
            <person name="Kenton S.M."/>
            <person name="Kim D.J."/>
            <person name="Klee K."/>
            <person name="Lai H."/>
            <person name="Lang C."/>
            <person name="Lin S."/>
            <person name="Macmil S.L."/>
            <person name="Magdelenat G."/>
            <person name="Matthews L."/>
            <person name="McCorrison J."/>
            <person name="Monaghan E.L."/>
            <person name="Mun J.H."/>
            <person name="Najar F.Z."/>
            <person name="Nicholson C."/>
            <person name="Noirot C."/>
            <person name="O'Bleness M."/>
            <person name="Paule C.R."/>
            <person name="Poulain J."/>
            <person name="Prion F."/>
            <person name="Qin B."/>
            <person name="Qu C."/>
            <person name="Retzel E.F."/>
            <person name="Riddle C."/>
            <person name="Sallet E."/>
            <person name="Samain S."/>
            <person name="Samson N."/>
            <person name="Sanders I."/>
            <person name="Saurat O."/>
            <person name="Scarpelli C."/>
            <person name="Schiex T."/>
            <person name="Segurens B."/>
            <person name="Severin A.J."/>
            <person name="Sherrier D.J."/>
            <person name="Shi R."/>
            <person name="Sims S."/>
            <person name="Singer S.R."/>
            <person name="Sinharoy S."/>
            <person name="Sterck L."/>
            <person name="Viollet A."/>
            <person name="Wang B.B."/>
            <person name="Wang K."/>
            <person name="Wang M."/>
            <person name="Wang X."/>
            <person name="Warfsmann J."/>
            <person name="Weissenbach J."/>
            <person name="White D.D."/>
            <person name="White J.D."/>
            <person name="Wiley G.B."/>
            <person name="Wincker P."/>
            <person name="Xing Y."/>
            <person name="Yang L."/>
            <person name="Yao Z."/>
            <person name="Ying F."/>
            <person name="Zhai J."/>
            <person name="Zhou L."/>
            <person name="Zuber A."/>
            <person name="Denarie J."/>
            <person name="Dixon R.A."/>
            <person name="May G.D."/>
            <person name="Schwartz D.C."/>
            <person name="Rogers J."/>
            <person name="Quetier F."/>
            <person name="Town C.D."/>
            <person name="Roe B.A."/>
        </authorList>
    </citation>
    <scope>NUCLEOTIDE SEQUENCE [LARGE SCALE GENOMIC DNA]</scope>
    <source>
        <strain evidence="3">A17</strain>
        <strain evidence="5 6">cv. Jemalong A17</strain>
    </source>
</reference>
<reference evidence="5" key="4">
    <citation type="submission" date="2015-04" db="UniProtKB">
        <authorList>
            <consortium name="EnsemblPlants"/>
        </authorList>
    </citation>
    <scope>IDENTIFICATION</scope>
    <source>
        <strain evidence="5">cv. Jemalong A17</strain>
    </source>
</reference>
<reference evidence="2" key="2">
    <citation type="submission" date="2012-05" db="EMBL/GenBank/DDBJ databases">
        <authorList>
            <person name="Krishnakumar V."/>
            <person name="Cheung F."/>
            <person name="Xiao Y."/>
            <person name="Chan A."/>
            <person name="Moskal W.A."/>
            <person name="Town C.D."/>
        </authorList>
    </citation>
    <scope>NUCLEOTIDE SEQUENCE</scope>
</reference>
<reference evidence="3 6" key="3">
    <citation type="journal article" date="2014" name="BMC Genomics">
        <title>An improved genome release (version Mt4.0) for the model legume Medicago truncatula.</title>
        <authorList>
            <person name="Tang H."/>
            <person name="Krishnakumar V."/>
            <person name="Bidwell S."/>
            <person name="Rosen B."/>
            <person name="Chan A."/>
            <person name="Zhou S."/>
            <person name="Gentzbittel L."/>
            <person name="Childs K.L."/>
            <person name="Yandell M."/>
            <person name="Gundlach H."/>
            <person name="Mayer K.F."/>
            <person name="Schwartz D.C."/>
            <person name="Town C.D."/>
        </authorList>
    </citation>
    <scope>GENOME REANNOTATION</scope>
    <source>
        <strain evidence="3">A17</strain>
        <strain evidence="5 6">cv. Jemalong A17</strain>
    </source>
</reference>
<feature type="region of interest" description="Disordered" evidence="1">
    <location>
        <begin position="1"/>
        <end position="49"/>
    </location>
</feature>
<proteinExistence type="evidence at transcript level"/>
<dbReference type="PANTHER" id="PTHR34657:SF10">
    <property type="entry name" value="F21M11.6 PROTEIN"/>
    <property type="match status" value="1"/>
</dbReference>
<gene>
    <name evidence="3" type="ordered locus">MTR_7g097220</name>
    <name evidence="4" type="ORF">MtrunA17_Chr7g0261571</name>
</gene>
<dbReference type="EnsemblPlants" id="KEH23952">
    <property type="protein sequence ID" value="KEH23952"/>
    <property type="gene ID" value="MTR_7g097220"/>
</dbReference>